<evidence type="ECO:0000313" key="4">
    <source>
        <dbReference type="EMBL" id="MFC6334536.1"/>
    </source>
</evidence>
<keyword evidence="1 2" id="KW-0238">DNA-binding</keyword>
<name>A0ABW1V8H2_9BACL</name>
<keyword evidence="5" id="KW-1185">Reference proteome</keyword>
<dbReference type="PROSITE" id="PS50977">
    <property type="entry name" value="HTH_TETR_2"/>
    <property type="match status" value="1"/>
</dbReference>
<dbReference type="PANTHER" id="PTHR43479">
    <property type="entry name" value="ACREF/ENVCD OPERON REPRESSOR-RELATED"/>
    <property type="match status" value="1"/>
</dbReference>
<feature type="DNA-binding region" description="H-T-H motif" evidence="2">
    <location>
        <begin position="25"/>
        <end position="44"/>
    </location>
</feature>
<dbReference type="PRINTS" id="PR00455">
    <property type="entry name" value="HTHTETR"/>
</dbReference>
<dbReference type="PANTHER" id="PTHR43479:SF22">
    <property type="entry name" value="TRANSCRIPTIONAL REGULATOR, TETR FAMILY"/>
    <property type="match status" value="1"/>
</dbReference>
<dbReference type="InterPro" id="IPR001647">
    <property type="entry name" value="HTH_TetR"/>
</dbReference>
<dbReference type="Proteomes" id="UP001596233">
    <property type="component" value="Unassembled WGS sequence"/>
</dbReference>
<dbReference type="Gene3D" id="1.10.357.10">
    <property type="entry name" value="Tetracycline Repressor, domain 2"/>
    <property type="match status" value="1"/>
</dbReference>
<dbReference type="SUPFAM" id="SSF46689">
    <property type="entry name" value="Homeodomain-like"/>
    <property type="match status" value="1"/>
</dbReference>
<organism evidence="4 5">
    <name type="scientific">Paenibacillus septentrionalis</name>
    <dbReference type="NCBI Taxonomy" id="429342"/>
    <lineage>
        <taxon>Bacteria</taxon>
        <taxon>Bacillati</taxon>
        <taxon>Bacillota</taxon>
        <taxon>Bacilli</taxon>
        <taxon>Bacillales</taxon>
        <taxon>Paenibacillaceae</taxon>
        <taxon>Paenibacillus</taxon>
    </lineage>
</organism>
<dbReference type="InterPro" id="IPR023772">
    <property type="entry name" value="DNA-bd_HTH_TetR-type_CS"/>
</dbReference>
<evidence type="ECO:0000256" key="1">
    <source>
        <dbReference type="ARBA" id="ARBA00023125"/>
    </source>
</evidence>
<protein>
    <submittedName>
        <fullName evidence="4">TetR/AcrR family transcriptional regulator</fullName>
    </submittedName>
</protein>
<dbReference type="Pfam" id="PF00440">
    <property type="entry name" value="TetR_N"/>
    <property type="match status" value="1"/>
</dbReference>
<gene>
    <name evidence="4" type="ORF">ACFP56_18055</name>
</gene>
<evidence type="ECO:0000256" key="2">
    <source>
        <dbReference type="PROSITE-ProRule" id="PRU00335"/>
    </source>
</evidence>
<feature type="domain" description="HTH tetR-type" evidence="3">
    <location>
        <begin position="2"/>
        <end position="62"/>
    </location>
</feature>
<evidence type="ECO:0000313" key="5">
    <source>
        <dbReference type="Proteomes" id="UP001596233"/>
    </source>
</evidence>
<dbReference type="InterPro" id="IPR009057">
    <property type="entry name" value="Homeodomain-like_sf"/>
</dbReference>
<reference evidence="5" key="1">
    <citation type="journal article" date="2019" name="Int. J. Syst. Evol. Microbiol.">
        <title>The Global Catalogue of Microorganisms (GCM) 10K type strain sequencing project: providing services to taxonomists for standard genome sequencing and annotation.</title>
        <authorList>
            <consortium name="The Broad Institute Genomics Platform"/>
            <consortium name="The Broad Institute Genome Sequencing Center for Infectious Disease"/>
            <person name="Wu L."/>
            <person name="Ma J."/>
        </authorList>
    </citation>
    <scope>NUCLEOTIDE SEQUENCE [LARGE SCALE GENOMIC DNA]</scope>
    <source>
        <strain evidence="5">PCU 280</strain>
    </source>
</reference>
<accession>A0ABW1V8H2</accession>
<proteinExistence type="predicted"/>
<dbReference type="EMBL" id="JBHSTE010000006">
    <property type="protein sequence ID" value="MFC6334536.1"/>
    <property type="molecule type" value="Genomic_DNA"/>
</dbReference>
<dbReference type="PROSITE" id="PS01081">
    <property type="entry name" value="HTH_TETR_1"/>
    <property type="match status" value="1"/>
</dbReference>
<dbReference type="InterPro" id="IPR050624">
    <property type="entry name" value="HTH-type_Tx_Regulator"/>
</dbReference>
<sequence length="293" mass="34252">MNKRKKMVVDHAKALFLEKGIQQTSIQDIIERSGISKGTFYNYFSSKNECVAAILEQSRFETNIRRQELQLGKDEKDIQLLIQQITMLSRTNEQQGISGMFEEIMHSGDVELKKVVLQYRMMEIEWLADRLVEVFGDDLKPHAIEAAVMYYGMHQHLLFTAKIIHQQRTNAEQVANSVFHHLRHIINNLLHEGVAVLDPEKLVLFKNNFEQDHIYREELILLYVDLIANTQLTKVQQELTEALKQELERNELRISIINALLSPFIDAFRNTLHFEQAKEIMSVTWTYIKQKGK</sequence>
<comment type="caution">
    <text evidence="4">The sequence shown here is derived from an EMBL/GenBank/DDBJ whole genome shotgun (WGS) entry which is preliminary data.</text>
</comment>
<dbReference type="RefSeq" id="WP_379237159.1">
    <property type="nucleotide sequence ID" value="NZ_JBHSTE010000006.1"/>
</dbReference>
<evidence type="ECO:0000259" key="3">
    <source>
        <dbReference type="PROSITE" id="PS50977"/>
    </source>
</evidence>